<dbReference type="InterPro" id="IPR022641">
    <property type="entry name" value="CheR_N"/>
</dbReference>
<evidence type="ECO:0000259" key="7">
    <source>
        <dbReference type="PROSITE" id="PS50123"/>
    </source>
</evidence>
<comment type="catalytic activity">
    <reaction evidence="1 5">
        <text>L-glutamyl-[protein] + S-adenosyl-L-methionine = [protein]-L-glutamate 5-O-methyl ester + S-adenosyl-L-homocysteine</text>
        <dbReference type="Rhea" id="RHEA:24452"/>
        <dbReference type="Rhea" id="RHEA-COMP:10208"/>
        <dbReference type="Rhea" id="RHEA-COMP:10311"/>
        <dbReference type="ChEBI" id="CHEBI:29973"/>
        <dbReference type="ChEBI" id="CHEBI:57856"/>
        <dbReference type="ChEBI" id="CHEBI:59789"/>
        <dbReference type="ChEBI" id="CHEBI:82795"/>
        <dbReference type="EC" id="2.1.1.80"/>
    </reaction>
</comment>
<feature type="binding site" evidence="6">
    <location>
        <position position="81"/>
    </location>
    <ligand>
        <name>S-adenosyl-L-methionine</name>
        <dbReference type="ChEBI" id="CHEBI:59789"/>
    </ligand>
</feature>
<evidence type="ECO:0000256" key="3">
    <source>
        <dbReference type="ARBA" id="ARBA00022679"/>
    </source>
</evidence>
<keyword evidence="9" id="KW-1185">Reference proteome</keyword>
<keyword evidence="3 5" id="KW-0808">Transferase</keyword>
<accession>A0A5R9GQQ0</accession>
<proteinExistence type="predicted"/>
<dbReference type="RefSeq" id="WP_138239823.1">
    <property type="nucleotide sequence ID" value="NZ_VBRY01000010.1"/>
</dbReference>
<dbReference type="InterPro" id="IPR000780">
    <property type="entry name" value="CheR_MeTrfase"/>
</dbReference>
<dbReference type="SUPFAM" id="SSF47757">
    <property type="entry name" value="Chemotaxis receptor methyltransferase CheR, N-terminal domain"/>
    <property type="match status" value="1"/>
</dbReference>
<organism evidence="8 9">
    <name type="scientific">Mariprofundus erugo</name>
    <dbReference type="NCBI Taxonomy" id="2528639"/>
    <lineage>
        <taxon>Bacteria</taxon>
        <taxon>Pseudomonadati</taxon>
        <taxon>Pseudomonadota</taxon>
        <taxon>Candidatius Mariprofundia</taxon>
        <taxon>Mariprofundales</taxon>
        <taxon>Mariprofundaceae</taxon>
        <taxon>Mariprofundus</taxon>
    </lineage>
</organism>
<keyword evidence="4 5" id="KW-0949">S-adenosyl-L-methionine</keyword>
<dbReference type="PRINTS" id="PR00996">
    <property type="entry name" value="CHERMTFRASE"/>
</dbReference>
<evidence type="ECO:0000256" key="6">
    <source>
        <dbReference type="PIRSR" id="PIRSR000410-1"/>
    </source>
</evidence>
<dbReference type="EC" id="2.1.1.80" evidence="5"/>
<sequence length="278" mass="32485">MDDVVHREFTLTRNDFVHLCQMVDRHTGIQLAEGKEDMLYGRLSRRIRKLGLPSFKAYIELLEQNEESEEFNAFINAVTTNLTSFFRENHHFEFLKKTLLPELMQRNSARRRIRIWSAGSSSGEEPYSIAMCVAETVPAGWDVKILATDLDTEVLAHGARGVYDIARLDEMEPGRVHRWFMKNPQQPGKVRVRPELQQMIYFRQLNLLREWPMKGPIDIIFCRNVIIYFDLPTKQKLMNRYADLLAPDGHLFLGHSEAMNNMSQRYLLCGKSVYKKKC</sequence>
<comment type="function">
    <text evidence="5">Methylation of the membrane-bound methyl-accepting chemotaxis proteins (MCP) to form gamma-glutamyl methyl ester residues in MCP.</text>
</comment>
<comment type="caution">
    <text evidence="8">The sequence shown here is derived from an EMBL/GenBank/DDBJ whole genome shotgun (WGS) entry which is preliminary data.</text>
</comment>
<feature type="domain" description="CheR-type methyltransferase" evidence="7">
    <location>
        <begin position="4"/>
        <end position="278"/>
    </location>
</feature>
<dbReference type="Pfam" id="PF01739">
    <property type="entry name" value="CheR"/>
    <property type="match status" value="1"/>
</dbReference>
<dbReference type="PROSITE" id="PS50123">
    <property type="entry name" value="CHER"/>
    <property type="match status" value="1"/>
</dbReference>
<feature type="binding site" evidence="6">
    <location>
        <position position="87"/>
    </location>
    <ligand>
        <name>S-adenosyl-L-methionine</name>
        <dbReference type="ChEBI" id="CHEBI:59789"/>
    </ligand>
</feature>
<dbReference type="Gene3D" id="1.10.155.10">
    <property type="entry name" value="Chemotaxis receptor methyltransferase CheR, N-terminal domain"/>
    <property type="match status" value="1"/>
</dbReference>
<feature type="binding site" evidence="6">
    <location>
        <begin position="223"/>
        <end position="224"/>
    </location>
    <ligand>
        <name>S-adenosyl-L-methionine</name>
        <dbReference type="ChEBI" id="CHEBI:59789"/>
    </ligand>
</feature>
<dbReference type="OrthoDB" id="5291131at2"/>
<dbReference type="EMBL" id="VBRY01000010">
    <property type="protein sequence ID" value="TLS66292.1"/>
    <property type="molecule type" value="Genomic_DNA"/>
</dbReference>
<evidence type="ECO:0000256" key="4">
    <source>
        <dbReference type="ARBA" id="ARBA00022691"/>
    </source>
</evidence>
<evidence type="ECO:0000313" key="9">
    <source>
        <dbReference type="Proteomes" id="UP000306585"/>
    </source>
</evidence>
<name>A0A5R9GQQ0_9PROT</name>
<feature type="binding site" evidence="6">
    <location>
        <position position="83"/>
    </location>
    <ligand>
        <name>S-adenosyl-L-methionine</name>
        <dbReference type="ChEBI" id="CHEBI:59789"/>
    </ligand>
</feature>
<feature type="binding site" evidence="6">
    <location>
        <position position="149"/>
    </location>
    <ligand>
        <name>S-adenosyl-L-methionine</name>
        <dbReference type="ChEBI" id="CHEBI:59789"/>
    </ligand>
</feature>
<dbReference type="PANTHER" id="PTHR24422">
    <property type="entry name" value="CHEMOTAXIS PROTEIN METHYLTRANSFERASE"/>
    <property type="match status" value="1"/>
</dbReference>
<dbReference type="InterPro" id="IPR022642">
    <property type="entry name" value="CheR_C"/>
</dbReference>
<dbReference type="Pfam" id="PF03705">
    <property type="entry name" value="CheR_N"/>
    <property type="match status" value="1"/>
</dbReference>
<dbReference type="InterPro" id="IPR050903">
    <property type="entry name" value="Bact_Chemotaxis_MeTrfase"/>
</dbReference>
<dbReference type="InterPro" id="IPR029063">
    <property type="entry name" value="SAM-dependent_MTases_sf"/>
</dbReference>
<dbReference type="InterPro" id="IPR036804">
    <property type="entry name" value="CheR_N_sf"/>
</dbReference>
<reference evidence="8 9" key="1">
    <citation type="journal article" date="2019" name="Appl. Environ. Microbiol.">
        <title>Environmental Evidence and Genomic Insight of Iron-oxidizing Bacteria Preference Towards More Corrosion Resistant Stainless Steel at Higher Salinities.</title>
        <authorList>
            <person name="Garrison C.E."/>
            <person name="Price K.A."/>
            <person name="Field E.K."/>
        </authorList>
    </citation>
    <scope>NUCLEOTIDE SEQUENCE [LARGE SCALE GENOMIC DNA]</scope>
    <source>
        <strain evidence="8 9">P3</strain>
    </source>
</reference>
<protein>
    <recommendedName>
        <fullName evidence="5">Chemotaxis protein methyltransferase</fullName>
        <ecNumber evidence="5">2.1.1.80</ecNumber>
    </recommendedName>
</protein>
<gene>
    <name evidence="8" type="ORF">FEF65_10790</name>
</gene>
<evidence type="ECO:0000256" key="2">
    <source>
        <dbReference type="ARBA" id="ARBA00022603"/>
    </source>
</evidence>
<dbReference type="PANTHER" id="PTHR24422:SF19">
    <property type="entry name" value="CHEMOTAXIS PROTEIN METHYLTRANSFERASE"/>
    <property type="match status" value="1"/>
</dbReference>
<evidence type="ECO:0000256" key="5">
    <source>
        <dbReference type="PIRNR" id="PIRNR000410"/>
    </source>
</evidence>
<evidence type="ECO:0000313" key="8">
    <source>
        <dbReference type="EMBL" id="TLS66292.1"/>
    </source>
</evidence>
<feature type="binding site" evidence="6">
    <location>
        <begin position="206"/>
        <end position="207"/>
    </location>
    <ligand>
        <name>S-adenosyl-L-methionine</name>
        <dbReference type="ChEBI" id="CHEBI:59789"/>
    </ligand>
</feature>
<keyword evidence="2 5" id="KW-0489">Methyltransferase</keyword>
<dbReference type="GO" id="GO:0032259">
    <property type="term" value="P:methylation"/>
    <property type="evidence" value="ECO:0007669"/>
    <property type="project" value="UniProtKB-KW"/>
</dbReference>
<dbReference type="AlphaFoldDB" id="A0A5R9GQQ0"/>
<dbReference type="Proteomes" id="UP000306585">
    <property type="component" value="Unassembled WGS sequence"/>
</dbReference>
<dbReference type="SUPFAM" id="SSF53335">
    <property type="entry name" value="S-adenosyl-L-methionine-dependent methyltransferases"/>
    <property type="match status" value="1"/>
</dbReference>
<feature type="binding site" evidence="6">
    <location>
        <position position="125"/>
    </location>
    <ligand>
        <name>S-adenosyl-L-methionine</name>
        <dbReference type="ChEBI" id="CHEBI:59789"/>
    </ligand>
</feature>
<dbReference type="InterPro" id="IPR026024">
    <property type="entry name" value="Chemotaxis_MeTrfase_CheR"/>
</dbReference>
<dbReference type="SMART" id="SM00138">
    <property type="entry name" value="MeTrc"/>
    <property type="match status" value="1"/>
</dbReference>
<dbReference type="GO" id="GO:0008983">
    <property type="term" value="F:protein-glutamate O-methyltransferase activity"/>
    <property type="evidence" value="ECO:0007669"/>
    <property type="project" value="UniProtKB-EC"/>
</dbReference>
<dbReference type="PIRSF" id="PIRSF000410">
    <property type="entry name" value="CheR"/>
    <property type="match status" value="1"/>
</dbReference>
<dbReference type="Gene3D" id="3.40.50.150">
    <property type="entry name" value="Vaccinia Virus protein VP39"/>
    <property type="match status" value="1"/>
</dbReference>
<evidence type="ECO:0000256" key="1">
    <source>
        <dbReference type="ARBA" id="ARBA00001541"/>
    </source>
</evidence>